<feature type="transmembrane region" description="Helical" evidence="1">
    <location>
        <begin position="205"/>
        <end position="227"/>
    </location>
</feature>
<feature type="transmembrane region" description="Helical" evidence="1">
    <location>
        <begin position="403"/>
        <end position="422"/>
    </location>
</feature>
<dbReference type="STRING" id="1379903.ATO8_09948"/>
<protein>
    <recommendedName>
        <fullName evidence="4">O-antigen polymerase</fullName>
    </recommendedName>
</protein>
<evidence type="ECO:0008006" key="4">
    <source>
        <dbReference type="Google" id="ProtNLM"/>
    </source>
</evidence>
<keyword evidence="1" id="KW-1133">Transmembrane helix</keyword>
<keyword evidence="3" id="KW-1185">Reference proteome</keyword>
<dbReference type="eggNOG" id="COG3307">
    <property type="taxonomic scope" value="Bacteria"/>
</dbReference>
<evidence type="ECO:0000256" key="1">
    <source>
        <dbReference type="SAM" id="Phobius"/>
    </source>
</evidence>
<evidence type="ECO:0000313" key="2">
    <source>
        <dbReference type="EMBL" id="ETW12857.1"/>
    </source>
</evidence>
<comment type="caution">
    <text evidence="2">The sequence shown here is derived from an EMBL/GenBank/DDBJ whole genome shotgun (WGS) entry which is preliminary data.</text>
</comment>
<dbReference type="PATRIC" id="fig|1317118.6.peg.2049"/>
<gene>
    <name evidence="2" type="ORF">ATO8_09948</name>
</gene>
<feature type="transmembrane region" description="Helical" evidence="1">
    <location>
        <begin position="86"/>
        <end position="104"/>
    </location>
</feature>
<feature type="transmembrane region" description="Helical" evidence="1">
    <location>
        <begin position="239"/>
        <end position="261"/>
    </location>
</feature>
<dbReference type="AlphaFoldDB" id="W4HJF1"/>
<evidence type="ECO:0000313" key="3">
    <source>
        <dbReference type="Proteomes" id="UP000019063"/>
    </source>
</evidence>
<feature type="transmembrane region" description="Helical" evidence="1">
    <location>
        <begin position="124"/>
        <end position="141"/>
    </location>
</feature>
<dbReference type="Proteomes" id="UP000019063">
    <property type="component" value="Unassembled WGS sequence"/>
</dbReference>
<keyword evidence="1" id="KW-0472">Membrane</keyword>
<feature type="transmembrane region" description="Helical" evidence="1">
    <location>
        <begin position="371"/>
        <end position="391"/>
    </location>
</feature>
<reference evidence="2 3" key="1">
    <citation type="journal article" date="2014" name="Antonie Van Leeuwenhoek">
        <title>Roseivivax atlanticus sp. nov., isolated from surface seawater of the Atlantic Ocean.</title>
        <authorList>
            <person name="Li G."/>
            <person name="Lai Q."/>
            <person name="Liu X."/>
            <person name="Sun F."/>
            <person name="Shao Z."/>
        </authorList>
    </citation>
    <scope>NUCLEOTIDE SEQUENCE [LARGE SCALE GENOMIC DNA]</scope>
    <source>
        <strain evidence="2 3">22II-s10s</strain>
    </source>
</reference>
<dbReference type="RefSeq" id="WP_043844243.1">
    <property type="nucleotide sequence ID" value="NZ_AQQW01000005.1"/>
</dbReference>
<feature type="transmembrane region" description="Helical" evidence="1">
    <location>
        <begin position="153"/>
        <end position="171"/>
    </location>
</feature>
<sequence length="466" mass="51118">MPNLLAYLALALWPVVTALLFRRLSPARAMILALVGGYLLLPEPPAAFDLPLFPPLTKHNIPALSALVALVWTQGAGASLLPRNGFARVLLAIFVLSPVVTVLANPEPLVFTGNYVPGLGLKDAVALPLQQALLILPFLLARRLLATGPAQRELLLALFHSGLVYSVLMLIEIRLSPQLNLWIYGYFQHSFEQTIRFGGFRPTVFLYHGIWVAFFCMSALVAAWALWKSDREGNRITYFVGGLYLAAVLVLAKSLGAIVLAVGLVPLVLLLGPVMQINAAILIACLALSYPLMKGVGAVPEDAILERAAAVSPDRANSVGFRFDQENQLLDRAQRKPLFGWGSWGRNHVHDEVTGQIETVADGRWIITIGIYGWIGFLAEFGLISLPLFLLWRETVSRRNGEVTPFIAPLGLLLAFNLFDMLPNATLTPITWMIAGALTGYAEALRSERLQEPEQPRSRLGWKPIL</sequence>
<dbReference type="EMBL" id="AQQW01000005">
    <property type="protein sequence ID" value="ETW12857.1"/>
    <property type="molecule type" value="Genomic_DNA"/>
</dbReference>
<organism evidence="2 3">
    <name type="scientific">Roseivivax marinus</name>
    <dbReference type="NCBI Taxonomy" id="1379903"/>
    <lineage>
        <taxon>Bacteria</taxon>
        <taxon>Pseudomonadati</taxon>
        <taxon>Pseudomonadota</taxon>
        <taxon>Alphaproteobacteria</taxon>
        <taxon>Rhodobacterales</taxon>
        <taxon>Roseobacteraceae</taxon>
        <taxon>Roseivivax</taxon>
    </lineage>
</organism>
<keyword evidence="1" id="KW-0812">Transmembrane</keyword>
<proteinExistence type="predicted"/>
<feature type="transmembrane region" description="Helical" evidence="1">
    <location>
        <begin position="267"/>
        <end position="288"/>
    </location>
</feature>
<name>W4HJF1_9RHOB</name>
<accession>W4HJF1</accession>